<dbReference type="Gene3D" id="1.25.40.60">
    <property type="match status" value="1"/>
</dbReference>
<evidence type="ECO:0000256" key="1">
    <source>
        <dbReference type="ARBA" id="ARBA00009884"/>
    </source>
</evidence>
<accession>A0AA42AVT3</accession>
<organism evidence="3 4">
    <name type="scientific">Papaver nudicaule</name>
    <name type="common">Iceland poppy</name>
    <dbReference type="NCBI Taxonomy" id="74823"/>
    <lineage>
        <taxon>Eukaryota</taxon>
        <taxon>Viridiplantae</taxon>
        <taxon>Streptophyta</taxon>
        <taxon>Embryophyta</taxon>
        <taxon>Tracheophyta</taxon>
        <taxon>Spermatophyta</taxon>
        <taxon>Magnoliopsida</taxon>
        <taxon>Ranunculales</taxon>
        <taxon>Papaveraceae</taxon>
        <taxon>Papaveroideae</taxon>
        <taxon>Papaver</taxon>
    </lineage>
</organism>
<feature type="compositionally biased region" description="Polar residues" evidence="2">
    <location>
        <begin position="547"/>
        <end position="558"/>
    </location>
</feature>
<evidence type="ECO:0000313" key="4">
    <source>
        <dbReference type="Proteomes" id="UP001177140"/>
    </source>
</evidence>
<feature type="region of interest" description="Disordered" evidence="2">
    <location>
        <begin position="540"/>
        <end position="581"/>
    </location>
</feature>
<dbReference type="InterPro" id="IPR001619">
    <property type="entry name" value="Sec1-like"/>
</dbReference>
<keyword evidence="4" id="KW-1185">Reference proteome</keyword>
<comment type="similarity">
    <text evidence="1">Belongs to the STXBP/unc-18/SEC1 family.</text>
</comment>
<dbReference type="AlphaFoldDB" id="A0AA42AVT3"/>
<reference evidence="3" key="1">
    <citation type="submission" date="2022-03" db="EMBL/GenBank/DDBJ databases">
        <title>A functionally conserved STORR gene fusion in Papaver species that diverged 16.8 million years ago.</title>
        <authorList>
            <person name="Catania T."/>
        </authorList>
    </citation>
    <scope>NUCLEOTIDE SEQUENCE</scope>
    <source>
        <strain evidence="3">S-191538</strain>
    </source>
</reference>
<dbReference type="Gene3D" id="3.40.50.2060">
    <property type="match status" value="1"/>
</dbReference>
<name>A0AA42AVT3_PAPNU</name>
<dbReference type="Gene3D" id="3.90.830.10">
    <property type="entry name" value="Syntaxin Binding Protein 1, Chain A, domain 2"/>
    <property type="match status" value="1"/>
</dbReference>
<dbReference type="Gene3D" id="3.40.50.1910">
    <property type="match status" value="1"/>
</dbReference>
<evidence type="ECO:0000313" key="3">
    <source>
        <dbReference type="EMBL" id="MCL7042568.1"/>
    </source>
</evidence>
<gene>
    <name evidence="3" type="ORF">MKW94_026480</name>
</gene>
<dbReference type="PIRSF" id="PIRSF005715">
    <property type="entry name" value="VPS45_Sec1"/>
    <property type="match status" value="1"/>
</dbReference>
<dbReference type="InterPro" id="IPR027482">
    <property type="entry name" value="Sec1-like_dom2"/>
</dbReference>
<dbReference type="InterPro" id="IPR036045">
    <property type="entry name" value="Sec1-like_sf"/>
</dbReference>
<dbReference type="PANTHER" id="PTHR11679">
    <property type="entry name" value="VESICLE PROTEIN SORTING-ASSOCIATED"/>
    <property type="match status" value="1"/>
</dbReference>
<dbReference type="GO" id="GO:0016192">
    <property type="term" value="P:vesicle-mediated transport"/>
    <property type="evidence" value="ECO:0007669"/>
    <property type="project" value="InterPro"/>
</dbReference>
<evidence type="ECO:0000256" key="2">
    <source>
        <dbReference type="SAM" id="MobiDB-lite"/>
    </source>
</evidence>
<dbReference type="EMBL" id="JAJJMA010236938">
    <property type="protein sequence ID" value="MCL7042568.1"/>
    <property type="molecule type" value="Genomic_DNA"/>
</dbReference>
<protein>
    <submittedName>
        <fullName evidence="3">Uncharacterized protein</fullName>
    </submittedName>
</protein>
<sequence>MSTWCCDSSSSSHASSSEYKTLRQVSRDRLLQEMIGLAKPKWKVLRSVKSTWKVLIVDKITVKVMSCSSKMSDVTNEGVALVEDLDKGRQPFPQWDAIYFIQPLRENVDKVLSDMSGKTSLYRMAYVFFSSPVPKELLNLIKNDKSVRPRIGALCEMNLEYLAMDRQGFITDNERALEELYGENTQKHQACLNVMATRIATVFASIGELPFIRYRAAKIDASTVTTMRDLVPTKLAAAVWNQLTDYKNSLKHFPQTETCELLILDRSVDPISPVIHEWTYDAMCHDLLNMDGNKYVHEVPSKTGGQPEKKDVLLKDHDPVWLELRHAHCNVYACERLDEKMKTFISKNKAAQIRHGSRSTGGALRIRDMQQAVLALQGYSEQMDTLSLHIGIAEKINRIARETGLGDLAKLEQDLVFGDAGRREVKKFMTTKLDATRENKLRLLMIYSVAYPDGFEGEKGLKLMQLAGLSHGDMNAVNNMRLFDCATKKNCTGIFKLGSQKKHAIRKERNGEEQTWANSRFYPKIEELIEKLNKGELPENEYACMNDPSQSVNGTASHSVRPRRTGSWARPRRSESGSSGSRRMSKRIFVFIIGGATRAELRVCHKLSEKFQREIVLGSSSLDDPPQFITKMKMLRTEFDDLDI</sequence>
<dbReference type="Proteomes" id="UP001177140">
    <property type="component" value="Unassembled WGS sequence"/>
</dbReference>
<dbReference type="Pfam" id="PF00995">
    <property type="entry name" value="Sec1"/>
    <property type="match status" value="1"/>
</dbReference>
<dbReference type="InterPro" id="IPR043127">
    <property type="entry name" value="Sec-1-like_dom3a"/>
</dbReference>
<comment type="caution">
    <text evidence="3">The sequence shown here is derived from an EMBL/GenBank/DDBJ whole genome shotgun (WGS) entry which is preliminary data.</text>
</comment>
<dbReference type="InterPro" id="IPR043154">
    <property type="entry name" value="Sec-1-like_dom1"/>
</dbReference>
<proteinExistence type="inferred from homology"/>
<dbReference type="SUPFAM" id="SSF56815">
    <property type="entry name" value="Sec1/munc18-like (SM) proteins"/>
    <property type="match status" value="1"/>
</dbReference>